<dbReference type="EMBL" id="FQWZ01000003">
    <property type="protein sequence ID" value="SHG77784.1"/>
    <property type="molecule type" value="Genomic_DNA"/>
</dbReference>
<evidence type="ECO:0000313" key="3">
    <source>
        <dbReference type="Proteomes" id="UP000199758"/>
    </source>
</evidence>
<feature type="region of interest" description="Disordered" evidence="1">
    <location>
        <begin position="128"/>
        <end position="196"/>
    </location>
</feature>
<feature type="compositionally biased region" description="Basic and acidic residues" evidence="1">
    <location>
        <begin position="79"/>
        <end position="90"/>
    </location>
</feature>
<reference evidence="2 3" key="1">
    <citation type="submission" date="2016-11" db="EMBL/GenBank/DDBJ databases">
        <authorList>
            <person name="Jaros S."/>
            <person name="Januszkiewicz K."/>
            <person name="Wedrychowicz H."/>
        </authorList>
    </citation>
    <scope>NUCLEOTIDE SEQUENCE [LARGE SCALE GENOMIC DNA]</scope>
    <source>
        <strain evidence="2 3">CGMCC 1.7049</strain>
    </source>
</reference>
<protein>
    <submittedName>
        <fullName evidence="2">Uncharacterized protein</fullName>
    </submittedName>
</protein>
<gene>
    <name evidence="2" type="ORF">SAMN04488068_1314</name>
</gene>
<keyword evidence="3" id="KW-1185">Reference proteome</keyword>
<name>A0A1M5MJW4_9GAMM</name>
<feature type="compositionally biased region" description="Basic and acidic residues" evidence="1">
    <location>
        <begin position="136"/>
        <end position="148"/>
    </location>
</feature>
<sequence>MTRAARASVGGSAPPLPPGEGPGVRAFEAHTWLIPQTPSPGARCAPTSPGGRGKRGAAHGTGGNGHSGGNFPSPSGKGARGEGVRDSHMAHSADALTRRALRAGLFRGERQAWGCSWNRREWALRRQFPSPSGRGARGEGVRDSHMAHSADALTRRALRAGLSRGGRGKLGDAHGTGGNGQSGASFPSPSGRGARG</sequence>
<dbReference type="Proteomes" id="UP000199758">
    <property type="component" value="Unassembled WGS sequence"/>
</dbReference>
<feature type="compositionally biased region" description="Gly residues" evidence="1">
    <location>
        <begin position="59"/>
        <end position="68"/>
    </location>
</feature>
<organism evidence="2 3">
    <name type="scientific">Hydrocarboniphaga daqingensis</name>
    <dbReference type="NCBI Taxonomy" id="490188"/>
    <lineage>
        <taxon>Bacteria</taxon>
        <taxon>Pseudomonadati</taxon>
        <taxon>Pseudomonadota</taxon>
        <taxon>Gammaproteobacteria</taxon>
        <taxon>Nevskiales</taxon>
        <taxon>Nevskiaceae</taxon>
        <taxon>Hydrocarboniphaga</taxon>
    </lineage>
</organism>
<proteinExistence type="predicted"/>
<feature type="non-terminal residue" evidence="2">
    <location>
        <position position="196"/>
    </location>
</feature>
<evidence type="ECO:0000256" key="1">
    <source>
        <dbReference type="SAM" id="MobiDB-lite"/>
    </source>
</evidence>
<feature type="region of interest" description="Disordered" evidence="1">
    <location>
        <begin position="1"/>
        <end position="90"/>
    </location>
</feature>
<dbReference type="AlphaFoldDB" id="A0A1M5MJW4"/>
<accession>A0A1M5MJW4</accession>
<evidence type="ECO:0000313" key="2">
    <source>
        <dbReference type="EMBL" id="SHG77784.1"/>
    </source>
</evidence>